<reference evidence="1" key="1">
    <citation type="submission" date="2023-10" db="EMBL/GenBank/DDBJ databases">
        <authorList>
            <person name="Chen Y."/>
            <person name="Shah S."/>
            <person name="Dougan E. K."/>
            <person name="Thang M."/>
            <person name="Chan C."/>
        </authorList>
    </citation>
    <scope>NUCLEOTIDE SEQUENCE [LARGE SCALE GENOMIC DNA]</scope>
</reference>
<evidence type="ECO:0000313" key="2">
    <source>
        <dbReference type="Proteomes" id="UP001189429"/>
    </source>
</evidence>
<name>A0ABN9PJQ8_9DINO</name>
<dbReference type="Proteomes" id="UP001189429">
    <property type="component" value="Unassembled WGS sequence"/>
</dbReference>
<sequence length="112" mass="11847">MAPTHELHLEAGIDPEQCFCCARLVLVLPSIVFAPPSVQDVLETKTAHEIAKAPFRSNPASKAENAYSVPPHKAIHTPSATSAARLGMEGAWAAPSLAADMACRSWTERGAA</sequence>
<keyword evidence="2" id="KW-1185">Reference proteome</keyword>
<comment type="caution">
    <text evidence="1">The sequence shown here is derived from an EMBL/GenBank/DDBJ whole genome shotgun (WGS) entry which is preliminary data.</text>
</comment>
<dbReference type="EMBL" id="CAUYUJ010000669">
    <property type="protein sequence ID" value="CAK0791853.1"/>
    <property type="molecule type" value="Genomic_DNA"/>
</dbReference>
<evidence type="ECO:0000313" key="1">
    <source>
        <dbReference type="EMBL" id="CAK0791853.1"/>
    </source>
</evidence>
<protein>
    <submittedName>
        <fullName evidence="1">Uncharacterized protein</fullName>
    </submittedName>
</protein>
<accession>A0ABN9PJQ8</accession>
<proteinExistence type="predicted"/>
<gene>
    <name evidence="1" type="ORF">PCOR1329_LOCUS2643</name>
</gene>
<organism evidence="1 2">
    <name type="scientific">Prorocentrum cordatum</name>
    <dbReference type="NCBI Taxonomy" id="2364126"/>
    <lineage>
        <taxon>Eukaryota</taxon>
        <taxon>Sar</taxon>
        <taxon>Alveolata</taxon>
        <taxon>Dinophyceae</taxon>
        <taxon>Prorocentrales</taxon>
        <taxon>Prorocentraceae</taxon>
        <taxon>Prorocentrum</taxon>
    </lineage>
</organism>